<dbReference type="KEGG" id="pde:Pden_0136"/>
<accession>A1AYA9</accession>
<dbReference type="eggNOG" id="COG4959">
    <property type="taxonomic scope" value="Bacteria"/>
</dbReference>
<sequence length="310" mass="33856">MTRRTRTAYLAATGLAVLVIGAVSVTEIAPRLIWNASASVPLGLYAVQPVGNLTLGDLVAVTLPEPLAQFIVARGYVGPGVPLLKRVAALPGTRVCRRGSTITGDGQVLGEARERDRFGRPLPTWQGCRLIAEGEVFLMNQDAEDSLDGRYFGPLPLGSVTARIVPLWTDAEDHGRFRRPAAGAETVPDPTTNHQPTESNMPQIGEFTRTQSGYEGRIRTVTLDLQLVFVPTHADVENAPDYRLHLDGEDGPEIGAGWTHSGERAGTYISVALDDPVLAQPIRARLFQSDEQGRNWGLHWSRPRKRDERD</sequence>
<proteinExistence type="predicted"/>
<keyword evidence="4" id="KW-1185">Reference proteome</keyword>
<feature type="region of interest" description="Disordered" evidence="1">
    <location>
        <begin position="181"/>
        <end position="203"/>
    </location>
</feature>
<dbReference type="Pfam" id="PF05284">
    <property type="entry name" value="DUF736"/>
    <property type="match status" value="1"/>
</dbReference>
<dbReference type="GO" id="GO:0006465">
    <property type="term" value="P:signal peptide processing"/>
    <property type="evidence" value="ECO:0007669"/>
    <property type="project" value="InterPro"/>
</dbReference>
<dbReference type="Proteomes" id="UP000000361">
    <property type="component" value="Chromosome 1"/>
</dbReference>
<evidence type="ECO:0000313" key="4">
    <source>
        <dbReference type="Proteomes" id="UP000000361"/>
    </source>
</evidence>
<dbReference type="HOGENOM" id="CLU_896726_0_0_5"/>
<dbReference type="InterPro" id="IPR036286">
    <property type="entry name" value="LexA/Signal_pep-like_sf"/>
</dbReference>
<gene>
    <name evidence="3" type="ordered locus">Pden_0136</name>
</gene>
<evidence type="ECO:0000313" key="3">
    <source>
        <dbReference type="EMBL" id="ABL68253.1"/>
    </source>
</evidence>
<feature type="compositionally biased region" description="Polar residues" evidence="1">
    <location>
        <begin position="189"/>
        <end position="203"/>
    </location>
</feature>
<evidence type="ECO:0000259" key="2">
    <source>
        <dbReference type="Pfam" id="PF10502"/>
    </source>
</evidence>
<protein>
    <recommendedName>
        <fullName evidence="2">Peptidase S26 domain-containing protein</fullName>
    </recommendedName>
</protein>
<name>A1AYA9_PARDP</name>
<dbReference type="EnsemblBacteria" id="ABL68253">
    <property type="protein sequence ID" value="ABL68253"/>
    <property type="gene ID" value="Pden_0136"/>
</dbReference>
<dbReference type="SUPFAM" id="SSF51306">
    <property type="entry name" value="LexA/Signal peptidase"/>
    <property type="match status" value="1"/>
</dbReference>
<organism evidence="3 4">
    <name type="scientific">Paracoccus denitrificans (strain Pd 1222)</name>
    <dbReference type="NCBI Taxonomy" id="318586"/>
    <lineage>
        <taxon>Bacteria</taxon>
        <taxon>Pseudomonadati</taxon>
        <taxon>Pseudomonadota</taxon>
        <taxon>Alphaproteobacteria</taxon>
        <taxon>Rhodobacterales</taxon>
        <taxon>Paracoccaceae</taxon>
        <taxon>Paracoccus</taxon>
    </lineage>
</organism>
<dbReference type="AlphaFoldDB" id="A1AYA9"/>
<dbReference type="STRING" id="318586.Pden_0136"/>
<dbReference type="InterPro" id="IPR019533">
    <property type="entry name" value="Peptidase_S26"/>
</dbReference>
<dbReference type="GO" id="GO:0004252">
    <property type="term" value="F:serine-type endopeptidase activity"/>
    <property type="evidence" value="ECO:0007669"/>
    <property type="project" value="InterPro"/>
</dbReference>
<feature type="domain" description="Peptidase S26" evidence="2">
    <location>
        <begin position="8"/>
        <end position="168"/>
    </location>
</feature>
<dbReference type="Gene3D" id="2.10.109.10">
    <property type="entry name" value="Umud Fragment, subunit A"/>
    <property type="match status" value="1"/>
</dbReference>
<dbReference type="Pfam" id="PF10502">
    <property type="entry name" value="Peptidase_S26"/>
    <property type="match status" value="1"/>
</dbReference>
<evidence type="ECO:0000256" key="1">
    <source>
        <dbReference type="SAM" id="MobiDB-lite"/>
    </source>
</evidence>
<reference evidence="4" key="1">
    <citation type="submission" date="2006-12" db="EMBL/GenBank/DDBJ databases">
        <title>Complete sequence of chromosome 1 of Paracoccus denitrificans PD1222.</title>
        <authorList>
            <person name="Copeland A."/>
            <person name="Lucas S."/>
            <person name="Lapidus A."/>
            <person name="Barry K."/>
            <person name="Detter J.C."/>
            <person name="Glavina del Rio T."/>
            <person name="Hammon N."/>
            <person name="Israni S."/>
            <person name="Dalin E."/>
            <person name="Tice H."/>
            <person name="Pitluck S."/>
            <person name="Munk A.C."/>
            <person name="Brettin T."/>
            <person name="Bruce D."/>
            <person name="Han C."/>
            <person name="Tapia R."/>
            <person name="Gilna P."/>
            <person name="Schmutz J."/>
            <person name="Larimer F."/>
            <person name="Land M."/>
            <person name="Hauser L."/>
            <person name="Kyrpides N."/>
            <person name="Lykidis A."/>
            <person name="Spiro S."/>
            <person name="Richardson D.J."/>
            <person name="Moir J.W.B."/>
            <person name="Ferguson S.J."/>
            <person name="van Spanning R.J.M."/>
            <person name="Richardson P."/>
        </authorList>
    </citation>
    <scope>NUCLEOTIDE SEQUENCE [LARGE SCALE GENOMIC DNA]</scope>
    <source>
        <strain evidence="4">Pd 1222</strain>
    </source>
</reference>
<dbReference type="InterPro" id="IPR007948">
    <property type="entry name" value="DUF736"/>
</dbReference>
<dbReference type="EMBL" id="CP000489">
    <property type="protein sequence ID" value="ABL68253.1"/>
    <property type="molecule type" value="Genomic_DNA"/>
</dbReference>
<dbReference type="eggNOG" id="COG5489">
    <property type="taxonomic scope" value="Bacteria"/>
</dbReference>